<dbReference type="InterPro" id="IPR003399">
    <property type="entry name" value="Mce/MlaD"/>
</dbReference>
<evidence type="ECO:0000256" key="1">
    <source>
        <dbReference type="SAM" id="Phobius"/>
    </source>
</evidence>
<feature type="domain" description="Mce/MlaD" evidence="2">
    <location>
        <begin position="38"/>
        <end position="116"/>
    </location>
</feature>
<reference evidence="3" key="1">
    <citation type="submission" date="2018-06" db="EMBL/GenBank/DDBJ databases">
        <authorList>
            <person name="Zhirakovskaya E."/>
        </authorList>
    </citation>
    <scope>NUCLEOTIDE SEQUENCE</scope>
</reference>
<dbReference type="Pfam" id="PF02470">
    <property type="entry name" value="MlaD"/>
    <property type="match status" value="1"/>
</dbReference>
<sequence length="307" mass="33123">MDKKINHAMVGLFVILLGTAWLAISLWLALGNFSTQYTDYRVYMDESVSGLYVDAPVKYRGVEIGKVKSIKLNPDIPGQVQLTLAIESSVPIKEDTIAVLTVQGLTGVAFVDLSGGSLGSPQLEATDDEFYPIIKTGPSFFSRLDTSGTELIANLNILAHSLASVFNAEGTRTVSEILANINEITAAFAHRHAELEQGVVNASRMLENGAAASSQLQGLLEQLQTTAKAFEGMAARVATVSDSLDEYVNNSGRGVQQFSQQTLPEFGALISELRRLADTMQMLGQKLEDDPRVLLYGRELEAPGPGE</sequence>
<dbReference type="EMBL" id="UOFK01000076">
    <property type="protein sequence ID" value="VAW75419.1"/>
    <property type="molecule type" value="Genomic_DNA"/>
</dbReference>
<name>A0A3B0YMB6_9ZZZZ</name>
<dbReference type="PANTHER" id="PTHR36698">
    <property type="entry name" value="BLL5892 PROTEIN"/>
    <property type="match status" value="1"/>
</dbReference>
<evidence type="ECO:0000259" key="2">
    <source>
        <dbReference type="Pfam" id="PF02470"/>
    </source>
</evidence>
<evidence type="ECO:0000313" key="3">
    <source>
        <dbReference type="EMBL" id="VAW75419.1"/>
    </source>
</evidence>
<feature type="transmembrane region" description="Helical" evidence="1">
    <location>
        <begin position="12"/>
        <end position="30"/>
    </location>
</feature>
<protein>
    <recommendedName>
        <fullName evidence="2">Mce/MlaD domain-containing protein</fullName>
    </recommendedName>
</protein>
<organism evidence="3">
    <name type="scientific">hydrothermal vent metagenome</name>
    <dbReference type="NCBI Taxonomy" id="652676"/>
    <lineage>
        <taxon>unclassified sequences</taxon>
        <taxon>metagenomes</taxon>
        <taxon>ecological metagenomes</taxon>
    </lineage>
</organism>
<accession>A0A3B0YMB6</accession>
<keyword evidence="1" id="KW-0812">Transmembrane</keyword>
<keyword evidence="1" id="KW-0472">Membrane</keyword>
<gene>
    <name evidence="3" type="ORF">MNBD_GAMMA13-709</name>
</gene>
<dbReference type="PANTHER" id="PTHR36698:SF2">
    <property type="entry name" value="MCE_MLAD DOMAIN-CONTAINING PROTEIN"/>
    <property type="match status" value="1"/>
</dbReference>
<proteinExistence type="predicted"/>
<dbReference type="AlphaFoldDB" id="A0A3B0YMB6"/>
<keyword evidence="1" id="KW-1133">Transmembrane helix</keyword>